<keyword evidence="2" id="KW-1133">Transmembrane helix</keyword>
<dbReference type="EMBL" id="CDMZ01002938">
    <property type="protein sequence ID" value="CEM44484.1"/>
    <property type="molecule type" value="Genomic_DNA"/>
</dbReference>
<feature type="region of interest" description="Disordered" evidence="1">
    <location>
        <begin position="117"/>
        <end position="222"/>
    </location>
</feature>
<feature type="compositionally biased region" description="Polar residues" evidence="1">
    <location>
        <begin position="191"/>
        <end position="201"/>
    </location>
</feature>
<gene>
    <name evidence="3" type="ORF">Cvel_1104</name>
</gene>
<evidence type="ECO:0000313" key="3">
    <source>
        <dbReference type="EMBL" id="CEM44484.1"/>
    </source>
</evidence>
<feature type="transmembrane region" description="Helical" evidence="2">
    <location>
        <begin position="12"/>
        <end position="37"/>
    </location>
</feature>
<evidence type="ECO:0000256" key="1">
    <source>
        <dbReference type="SAM" id="MobiDB-lite"/>
    </source>
</evidence>
<organism evidence="3">
    <name type="scientific">Chromera velia CCMP2878</name>
    <dbReference type="NCBI Taxonomy" id="1169474"/>
    <lineage>
        <taxon>Eukaryota</taxon>
        <taxon>Sar</taxon>
        <taxon>Alveolata</taxon>
        <taxon>Colpodellida</taxon>
        <taxon>Chromeraceae</taxon>
        <taxon>Chromera</taxon>
    </lineage>
</organism>
<name>A0A0G4HJU0_9ALVE</name>
<sequence length="222" mass="23911">MAGITDPLVAGLSILDLILIVVILILISVIIVLACLLTKIRKEAEMKAINHINDTRRAQETLQLQEKRGSIVSSLQERVFGDPVGTNRPDLYVEGKKDIEPSKVGHQYVPVEFKERAATMQRQQSMKSSHRGNTPTGASAKRSESGSPSRQASFAAGGGGSTPGGSPQRKLERSGTATSSKRGGDFDRNRQSVNSVAQNANRIRRADSRMSRATSGGGDTWV</sequence>
<protein>
    <submittedName>
        <fullName evidence="3">Uncharacterized protein</fullName>
    </submittedName>
</protein>
<keyword evidence="2" id="KW-0472">Membrane</keyword>
<evidence type="ECO:0000256" key="2">
    <source>
        <dbReference type="SAM" id="Phobius"/>
    </source>
</evidence>
<accession>A0A0G4HJU0</accession>
<reference evidence="3" key="1">
    <citation type="submission" date="2014-11" db="EMBL/GenBank/DDBJ databases">
        <authorList>
            <person name="Otto D Thomas"/>
            <person name="Naeem Raeece"/>
        </authorList>
    </citation>
    <scope>NUCLEOTIDE SEQUENCE</scope>
</reference>
<keyword evidence="2" id="KW-0812">Transmembrane</keyword>
<dbReference type="AlphaFoldDB" id="A0A0G4HJU0"/>
<feature type="compositionally biased region" description="Polar residues" evidence="1">
    <location>
        <begin position="120"/>
        <end position="137"/>
    </location>
</feature>
<proteinExistence type="predicted"/>
<dbReference type="VEuPathDB" id="CryptoDB:Cvel_1104"/>